<feature type="region of interest" description="Disordered" evidence="1">
    <location>
        <begin position="15"/>
        <end position="38"/>
    </location>
</feature>
<organism evidence="2 3">
    <name type="scientific">Achromobacter arsenitoxydans SY8</name>
    <dbReference type="NCBI Taxonomy" id="477184"/>
    <lineage>
        <taxon>Bacteria</taxon>
        <taxon>Pseudomonadati</taxon>
        <taxon>Pseudomonadota</taxon>
        <taxon>Betaproteobacteria</taxon>
        <taxon>Burkholderiales</taxon>
        <taxon>Alcaligenaceae</taxon>
        <taxon>Achromobacter</taxon>
    </lineage>
</organism>
<dbReference type="AlphaFoldDB" id="H0F9A7"/>
<protein>
    <submittedName>
        <fullName evidence="2">Uncharacterized protein</fullName>
    </submittedName>
</protein>
<feature type="compositionally biased region" description="Polar residues" evidence="1">
    <location>
        <begin position="28"/>
        <end position="38"/>
    </location>
</feature>
<dbReference type="Proteomes" id="UP000003113">
    <property type="component" value="Unassembled WGS sequence"/>
</dbReference>
<proteinExistence type="predicted"/>
<sequence>MKCLSNSIRLDQAERTDAQAWSRGAAQRNMTERSFSNN</sequence>
<evidence type="ECO:0000313" key="2">
    <source>
        <dbReference type="EMBL" id="EHK65172.1"/>
    </source>
</evidence>
<reference evidence="2 3" key="1">
    <citation type="journal article" date="2012" name="J. Bacteriol.">
        <title>Genome sequence of the highly efficient arsenite-oxidizing bacterium Achromobacter arsenitoxydans SY8.</title>
        <authorList>
            <person name="Li X."/>
            <person name="Hu Y."/>
            <person name="Gong J."/>
            <person name="Lin Y."/>
            <person name="Johnstone L."/>
            <person name="Rensing C."/>
            <person name="Wang G."/>
        </authorList>
    </citation>
    <scope>NUCLEOTIDE SEQUENCE [LARGE SCALE GENOMIC DNA]</scope>
    <source>
        <strain evidence="2 3">SY8</strain>
    </source>
</reference>
<dbReference type="EMBL" id="AGUF01000055">
    <property type="protein sequence ID" value="EHK65172.1"/>
    <property type="molecule type" value="Genomic_DNA"/>
</dbReference>
<dbReference type="STRING" id="477184.KYC_16797"/>
<comment type="caution">
    <text evidence="2">The sequence shown here is derived from an EMBL/GenBank/DDBJ whole genome shotgun (WGS) entry which is preliminary data.</text>
</comment>
<accession>H0F9A7</accession>
<evidence type="ECO:0000256" key="1">
    <source>
        <dbReference type="SAM" id="MobiDB-lite"/>
    </source>
</evidence>
<gene>
    <name evidence="2" type="ORF">KYC_16797</name>
</gene>
<dbReference type="PATRIC" id="fig|477184.5.peg.3315"/>
<keyword evidence="3" id="KW-1185">Reference proteome</keyword>
<name>H0F9A7_9BURK</name>
<evidence type="ECO:0000313" key="3">
    <source>
        <dbReference type="Proteomes" id="UP000003113"/>
    </source>
</evidence>